<name>H6SKX6_PARPM</name>
<dbReference type="GO" id="GO:0003724">
    <property type="term" value="F:RNA helicase activity"/>
    <property type="evidence" value="ECO:0007669"/>
    <property type="project" value="TreeGrafter"/>
</dbReference>
<dbReference type="InterPro" id="IPR006483">
    <property type="entry name" value="CRISPR-assoc_Cas3_HD"/>
</dbReference>
<accession>H6SKX6</accession>
<protein>
    <submittedName>
        <fullName evidence="12">CRISPR-associated helicase, Cas3 family</fullName>
    </submittedName>
</protein>
<evidence type="ECO:0000256" key="1">
    <source>
        <dbReference type="ARBA" id="ARBA00006847"/>
    </source>
</evidence>
<dbReference type="Pfam" id="PF18019">
    <property type="entry name" value="Cas3_HD"/>
    <property type="match status" value="1"/>
</dbReference>
<evidence type="ECO:0000259" key="11">
    <source>
        <dbReference type="PROSITE" id="PS51643"/>
    </source>
</evidence>
<evidence type="ECO:0000313" key="12">
    <source>
        <dbReference type="EMBL" id="CCG08641.1"/>
    </source>
</evidence>
<dbReference type="Gene3D" id="1.10.3210.30">
    <property type="match status" value="1"/>
</dbReference>
<dbReference type="InterPro" id="IPR038257">
    <property type="entry name" value="CRISPR-assoc_Cas3_HD_sf"/>
</dbReference>
<dbReference type="Proteomes" id="UP000033220">
    <property type="component" value="Chromosome DSM 122"/>
</dbReference>
<dbReference type="STRING" id="1150469.RSPPHO_02015"/>
<keyword evidence="6" id="KW-0378">Hydrolase</keyword>
<dbReference type="SMART" id="SM00487">
    <property type="entry name" value="DEXDc"/>
    <property type="match status" value="1"/>
</dbReference>
<feature type="domain" description="Helicase ATP-binding" evidence="10">
    <location>
        <begin position="320"/>
        <end position="542"/>
    </location>
</feature>
<reference evidence="12 13" key="1">
    <citation type="submission" date="2012-02" db="EMBL/GenBank/DDBJ databases">
        <title>Shotgun genome sequence of Phaeospirillum photometricum DSM 122.</title>
        <authorList>
            <person name="Duquesne K."/>
            <person name="Sturgis J."/>
        </authorList>
    </citation>
    <scope>NUCLEOTIDE SEQUENCE [LARGE SCALE GENOMIC DNA]</scope>
    <source>
        <strain evidence="13">DSM122</strain>
    </source>
</reference>
<gene>
    <name evidence="12" type="ORF">RSPPHO_02015</name>
</gene>
<feature type="domain" description="HD Cas3-type" evidence="11">
    <location>
        <begin position="70"/>
        <end position="254"/>
    </location>
</feature>
<keyword evidence="5" id="KW-0547">Nucleotide-binding</keyword>
<keyword evidence="4" id="KW-0479">Metal-binding</keyword>
<dbReference type="GO" id="GO:0051607">
    <property type="term" value="P:defense response to virus"/>
    <property type="evidence" value="ECO:0007669"/>
    <property type="project" value="UniProtKB-KW"/>
</dbReference>
<dbReference type="PANTHER" id="PTHR47963">
    <property type="entry name" value="DEAD-BOX ATP-DEPENDENT RNA HELICASE 47, MITOCHONDRIAL"/>
    <property type="match status" value="1"/>
</dbReference>
<dbReference type="PANTHER" id="PTHR47963:SF9">
    <property type="entry name" value="CRISPR-ASSOCIATED ENDONUCLEASE_HELICASE CAS3"/>
    <property type="match status" value="1"/>
</dbReference>
<dbReference type="GO" id="GO:0016787">
    <property type="term" value="F:hydrolase activity"/>
    <property type="evidence" value="ECO:0007669"/>
    <property type="project" value="UniProtKB-KW"/>
</dbReference>
<sequence length="959" mass="104452">MRRVTSFRVTGVNIADISAPFPHFGSRTGGLPENVRYSTSLRDTFSYFFFCWGWGMEDWKKFWGKARPKGKIGAHPALYHALDVAACVEALLKADPGREALWAATLGVERETARAVAVCCAAVHDLGKLSAPFQIKVPALWPSCLGQPASPPSPSHDTAGWLWWQAKAPSEATSLAPLMRAAFGHHGEPPHKSDDLSPLRLAMAFPPAASEVAAEFVRWVFQTLPQRPIPVLREDRATAASFLLAGLVTLGDWLGSSQTWFEYTAPDLTWGAYWAKAQAQAQKAVAAAGLQPALSAARLGYTDLGIDKPPTPLQAWAQDVALPEGPLLVVLEDLTGSGKTEAALMLAHRLIASGRAQGLYFALPTQATANALFDRLARVIRAFFAPDTTPSLALTHGDRAMHPGFRAALNRGAALGFEASQKRQEKPEGDTVADISAEAQCAAWVGEDRRLSFLADIGAGTLDQALLAILPARHAAVRRWGLLGKVLILDEIHAYDAYMGEEIIALIEAHAAEGGHTLLLSATLPQNRRRALEEAFHRGTSTPRPASRGFGAAGQALAAKFAHPPKPPPPPPEGFPRAGVVSADHQTADFPPPWPARIRRLPVKRVDSIDQALAQVAAAARAGQAVLLLRNTVDEALSSHAALRALGLEPWLFHARFALGDRQNIERRVMETFGRESTPEQRRGQILVATQVVEQSLDLDFDALFTDLAPIDLLIQRAGRLWRHLRALRHGAPVLHVIAPERSDPAAWVRHLPPGTAAVYQDLGVLWRTAETLEAEGALDLPERARTLIDAVYDATRAAPLPDAVARAAEEAQGKAYAHQSLARTQVLPRHEGYRRVSAWEDDRRVMTRWGEPTVSVVLARLEDGHPVPWCPAPAEAPQDMGWRLSRVTLRAHQIAADPDPLPALAALRASWPAWERDMPIVLLHPDGNDVWSASARDDRGRPVRLRYSRERGASFGEE</sequence>
<evidence type="ECO:0000256" key="9">
    <source>
        <dbReference type="ARBA" id="ARBA00023118"/>
    </source>
</evidence>
<dbReference type="PATRIC" id="fig|1150469.3.peg.2266"/>
<dbReference type="InterPro" id="IPR027417">
    <property type="entry name" value="P-loop_NTPase"/>
</dbReference>
<dbReference type="GO" id="GO:0004518">
    <property type="term" value="F:nuclease activity"/>
    <property type="evidence" value="ECO:0007669"/>
    <property type="project" value="UniProtKB-KW"/>
</dbReference>
<dbReference type="InterPro" id="IPR014001">
    <property type="entry name" value="Helicase_ATP-bd"/>
</dbReference>
<proteinExistence type="inferred from homology"/>
<keyword evidence="9" id="KW-0051">Antiviral defense</keyword>
<dbReference type="InterPro" id="IPR050547">
    <property type="entry name" value="DEAD_box_RNA_helicases"/>
</dbReference>
<evidence type="ECO:0000256" key="2">
    <source>
        <dbReference type="ARBA" id="ARBA00009046"/>
    </source>
</evidence>
<dbReference type="Gene3D" id="3.40.50.300">
    <property type="entry name" value="P-loop containing nucleotide triphosphate hydrolases"/>
    <property type="match status" value="2"/>
</dbReference>
<dbReference type="GO" id="GO:0046872">
    <property type="term" value="F:metal ion binding"/>
    <property type="evidence" value="ECO:0007669"/>
    <property type="project" value="UniProtKB-KW"/>
</dbReference>
<organism evidence="12 13">
    <name type="scientific">Pararhodospirillum photometricum DSM 122</name>
    <dbReference type="NCBI Taxonomy" id="1150469"/>
    <lineage>
        <taxon>Bacteria</taxon>
        <taxon>Pseudomonadati</taxon>
        <taxon>Pseudomonadota</taxon>
        <taxon>Alphaproteobacteria</taxon>
        <taxon>Rhodospirillales</taxon>
        <taxon>Rhodospirillaceae</taxon>
        <taxon>Pararhodospirillum</taxon>
    </lineage>
</organism>
<dbReference type="CDD" id="cd09641">
    <property type="entry name" value="Cas3''_I"/>
    <property type="match status" value="1"/>
</dbReference>
<comment type="similarity">
    <text evidence="1">In the N-terminal section; belongs to the CRISPR-associated nuclease Cas3-HD family.</text>
</comment>
<dbReference type="HOGENOM" id="CLU_013924_2_0_5"/>
<dbReference type="NCBIfam" id="TIGR01596">
    <property type="entry name" value="cas3_HD"/>
    <property type="match status" value="1"/>
</dbReference>
<dbReference type="GO" id="GO:0003723">
    <property type="term" value="F:RNA binding"/>
    <property type="evidence" value="ECO:0007669"/>
    <property type="project" value="TreeGrafter"/>
</dbReference>
<dbReference type="EMBL" id="HE663493">
    <property type="protein sequence ID" value="CCG08641.1"/>
    <property type="molecule type" value="Genomic_DNA"/>
</dbReference>
<dbReference type="InterPro" id="IPR054712">
    <property type="entry name" value="Cas3-like_dom"/>
</dbReference>
<keyword evidence="8" id="KW-0067">ATP-binding</keyword>
<evidence type="ECO:0000256" key="3">
    <source>
        <dbReference type="ARBA" id="ARBA00022722"/>
    </source>
</evidence>
<dbReference type="InterPro" id="IPR006474">
    <property type="entry name" value="Helicase_Cas3_CRISPR-ass_core"/>
</dbReference>
<dbReference type="KEGG" id="rpm:RSPPHO_02015"/>
<dbReference type="GO" id="GO:0005524">
    <property type="term" value="F:ATP binding"/>
    <property type="evidence" value="ECO:0007669"/>
    <property type="project" value="UniProtKB-KW"/>
</dbReference>
<dbReference type="NCBIfam" id="TIGR01587">
    <property type="entry name" value="cas3_core"/>
    <property type="match status" value="1"/>
</dbReference>
<keyword evidence="3" id="KW-0540">Nuclease</keyword>
<evidence type="ECO:0000256" key="6">
    <source>
        <dbReference type="ARBA" id="ARBA00022801"/>
    </source>
</evidence>
<evidence type="ECO:0000256" key="4">
    <source>
        <dbReference type="ARBA" id="ARBA00022723"/>
    </source>
</evidence>
<dbReference type="Pfam" id="PF22590">
    <property type="entry name" value="Cas3-like_C_2"/>
    <property type="match status" value="1"/>
</dbReference>
<evidence type="ECO:0000259" key="10">
    <source>
        <dbReference type="PROSITE" id="PS51192"/>
    </source>
</evidence>
<evidence type="ECO:0000256" key="7">
    <source>
        <dbReference type="ARBA" id="ARBA00022806"/>
    </source>
</evidence>
<dbReference type="eggNOG" id="COG1203">
    <property type="taxonomic scope" value="Bacteria"/>
</dbReference>
<evidence type="ECO:0000256" key="5">
    <source>
        <dbReference type="ARBA" id="ARBA00022741"/>
    </source>
</evidence>
<comment type="similarity">
    <text evidence="2">In the central section; belongs to the CRISPR-associated helicase Cas3 family.</text>
</comment>
<dbReference type="SUPFAM" id="SSF52540">
    <property type="entry name" value="P-loop containing nucleoside triphosphate hydrolases"/>
    <property type="match status" value="1"/>
</dbReference>
<evidence type="ECO:0000313" key="13">
    <source>
        <dbReference type="Proteomes" id="UP000033220"/>
    </source>
</evidence>
<keyword evidence="13" id="KW-1185">Reference proteome</keyword>
<dbReference type="PROSITE" id="PS51643">
    <property type="entry name" value="HD_CAS3"/>
    <property type="match status" value="1"/>
</dbReference>
<keyword evidence="7" id="KW-0347">Helicase</keyword>
<dbReference type="AlphaFoldDB" id="H6SKX6"/>
<dbReference type="PROSITE" id="PS51192">
    <property type="entry name" value="HELICASE_ATP_BIND_1"/>
    <property type="match status" value="1"/>
</dbReference>
<evidence type="ECO:0000256" key="8">
    <source>
        <dbReference type="ARBA" id="ARBA00022840"/>
    </source>
</evidence>